<reference evidence="2 3" key="1">
    <citation type="submission" date="2020-07" db="EMBL/GenBank/DDBJ databases">
        <title>Bradyrhizobium diversity isolated from nodules of indigenous legumes of Western Australia.</title>
        <authorList>
            <person name="Klepa M.S."/>
        </authorList>
    </citation>
    <scope>NUCLEOTIDE SEQUENCE [LARGE SCALE GENOMIC DNA]</scope>
    <source>
        <strain evidence="2 3">CNPSo 4019</strain>
    </source>
</reference>
<sequence length="53" mass="6340">MMSKERPNDDPRQQNDWGSHRQTDKPWKGNPEKEQGSDEVKPDLEKWHEAKTH</sequence>
<evidence type="ECO:0000256" key="1">
    <source>
        <dbReference type="SAM" id="MobiDB-lite"/>
    </source>
</evidence>
<comment type="caution">
    <text evidence="2">The sequence shown here is derived from an EMBL/GenBank/DDBJ whole genome shotgun (WGS) entry which is preliminary data.</text>
</comment>
<evidence type="ECO:0000313" key="3">
    <source>
        <dbReference type="Proteomes" id="UP001194539"/>
    </source>
</evidence>
<name>A0ABS0P975_9BRAD</name>
<keyword evidence="3" id="KW-1185">Reference proteome</keyword>
<accession>A0ABS0P975</accession>
<dbReference type="RefSeq" id="WP_197968091.1">
    <property type="nucleotide sequence ID" value="NZ_JACEGD010000026.1"/>
</dbReference>
<evidence type="ECO:0000313" key="2">
    <source>
        <dbReference type="EMBL" id="MBH5389778.1"/>
    </source>
</evidence>
<dbReference type="EMBL" id="JACEGD010000026">
    <property type="protein sequence ID" value="MBH5389778.1"/>
    <property type="molecule type" value="Genomic_DNA"/>
</dbReference>
<gene>
    <name evidence="2" type="ORF">H1B27_26345</name>
</gene>
<dbReference type="Proteomes" id="UP001194539">
    <property type="component" value="Unassembled WGS sequence"/>
</dbReference>
<proteinExistence type="predicted"/>
<protein>
    <submittedName>
        <fullName evidence="2">Uncharacterized protein</fullName>
    </submittedName>
</protein>
<organism evidence="2 3">
    <name type="scientific">Bradyrhizobium diversitatis</name>
    <dbReference type="NCBI Taxonomy" id="2755406"/>
    <lineage>
        <taxon>Bacteria</taxon>
        <taxon>Pseudomonadati</taxon>
        <taxon>Pseudomonadota</taxon>
        <taxon>Alphaproteobacteria</taxon>
        <taxon>Hyphomicrobiales</taxon>
        <taxon>Nitrobacteraceae</taxon>
        <taxon>Bradyrhizobium</taxon>
    </lineage>
</organism>
<feature type="region of interest" description="Disordered" evidence="1">
    <location>
        <begin position="1"/>
        <end position="53"/>
    </location>
</feature>